<protein>
    <recommendedName>
        <fullName evidence="7">CsbD family protein</fullName>
    </recommendedName>
</protein>
<evidence type="ECO:0000259" key="3">
    <source>
        <dbReference type="Pfam" id="PF05532"/>
    </source>
</evidence>
<evidence type="ECO:0008006" key="7">
    <source>
        <dbReference type="Google" id="ProtNLM"/>
    </source>
</evidence>
<reference evidence="6" key="1">
    <citation type="journal article" date="2014" name="Genome Announc.">
        <title>Full-genome sequence of the plant growth-promoting bacterium Pseudomonas protegens CHA0.</title>
        <authorList>
            <person name="Jousset A."/>
            <person name="Schuldes J."/>
            <person name="Keel C."/>
            <person name="Maurhofer M."/>
            <person name="Daniel R."/>
            <person name="Scheu S."/>
            <person name="Thuermer A."/>
        </authorList>
    </citation>
    <scope>NUCLEOTIDE SEQUENCE [LARGE SCALE GENOMIC DNA]</scope>
    <source>
        <strain evidence="6">DSM 19095 / LMG 27888 / CFBP 6595 / CHA0</strain>
    </source>
</reference>
<gene>
    <name evidence="5" type="ORF">PFLCHA0_c26330</name>
</gene>
<dbReference type="HOGENOM" id="CLU_135567_2_2_6"/>
<dbReference type="Pfam" id="PF05532">
    <property type="entry name" value="CsbD"/>
    <property type="match status" value="1"/>
</dbReference>
<keyword evidence="2" id="KW-1133">Transmembrane helix</keyword>
<proteinExistence type="inferred from homology"/>
<evidence type="ECO:0000313" key="6">
    <source>
        <dbReference type="Proteomes" id="UP000013940"/>
    </source>
</evidence>
<dbReference type="SUPFAM" id="SSF69047">
    <property type="entry name" value="Hypothetical protein YjbJ"/>
    <property type="match status" value="1"/>
</dbReference>
<dbReference type="InterPro" id="IPR008462">
    <property type="entry name" value="CsbD"/>
</dbReference>
<evidence type="ECO:0000256" key="1">
    <source>
        <dbReference type="ARBA" id="ARBA00009129"/>
    </source>
</evidence>
<comment type="similarity">
    <text evidence="1">Belongs to the UPF0337 (CsbD) family.</text>
</comment>
<accession>A0A2C9EL75</accession>
<evidence type="ECO:0000256" key="2">
    <source>
        <dbReference type="SAM" id="Phobius"/>
    </source>
</evidence>
<dbReference type="AlphaFoldDB" id="A0A2C9EL75"/>
<dbReference type="EMBL" id="CP003190">
    <property type="protein sequence ID" value="AGL84404.1"/>
    <property type="molecule type" value="Genomic_DNA"/>
</dbReference>
<keyword evidence="2" id="KW-0812">Transmembrane</keyword>
<organism evidence="5 6">
    <name type="scientific">Pseudomonas protegens (strain DSM 19095 / LMG 27888 / CFBP 6595 / CHA0)</name>
    <dbReference type="NCBI Taxonomy" id="1124983"/>
    <lineage>
        <taxon>Bacteria</taxon>
        <taxon>Pseudomonadati</taxon>
        <taxon>Pseudomonadota</taxon>
        <taxon>Gammaproteobacteria</taxon>
        <taxon>Pseudomonadales</taxon>
        <taxon>Pseudomonadaceae</taxon>
        <taxon>Pseudomonas</taxon>
    </lineage>
</organism>
<dbReference type="GeneID" id="57475625"/>
<evidence type="ECO:0000259" key="4">
    <source>
        <dbReference type="Pfam" id="PF19029"/>
    </source>
</evidence>
<dbReference type="InterPro" id="IPR036629">
    <property type="entry name" value="YjbJ_sf"/>
</dbReference>
<sequence length="83" mass="8893">MASEQIKGTVGKVAGKAEAVVGEWLDDEQLQARGMAREAAGQLQEKYGQALDHGARWVRDKPLLSVALLAGVGLLAGLLLRRR</sequence>
<dbReference type="Proteomes" id="UP000013940">
    <property type="component" value="Chromosome"/>
</dbReference>
<feature type="domain" description="CsbD-like" evidence="3">
    <location>
        <begin position="4"/>
        <end position="53"/>
    </location>
</feature>
<dbReference type="Pfam" id="PF19029">
    <property type="entry name" value="DUF883_C"/>
    <property type="match status" value="1"/>
</dbReference>
<dbReference type="InterPro" id="IPR043605">
    <property type="entry name" value="DUF883_C"/>
</dbReference>
<dbReference type="Gene3D" id="1.10.1470.10">
    <property type="entry name" value="YjbJ"/>
    <property type="match status" value="1"/>
</dbReference>
<keyword evidence="2" id="KW-0472">Membrane</keyword>
<dbReference type="KEGG" id="pprc:PFLCHA0_c26330"/>
<evidence type="ECO:0000313" key="5">
    <source>
        <dbReference type="EMBL" id="AGL84404.1"/>
    </source>
</evidence>
<feature type="domain" description="DUF883" evidence="4">
    <location>
        <begin position="57"/>
        <end position="83"/>
    </location>
</feature>
<feature type="transmembrane region" description="Helical" evidence="2">
    <location>
        <begin position="63"/>
        <end position="80"/>
    </location>
</feature>
<dbReference type="RefSeq" id="WP_015635300.1">
    <property type="nucleotide sequence ID" value="NC_021237.1"/>
</dbReference>
<dbReference type="eggNOG" id="COG3237">
    <property type="taxonomic scope" value="Bacteria"/>
</dbReference>
<name>A0A2C9EL75_PSEPH</name>